<evidence type="ECO:0000313" key="2">
    <source>
        <dbReference type="EMBL" id="QDT17997.1"/>
    </source>
</evidence>
<dbReference type="PRINTS" id="PR00081">
    <property type="entry name" value="GDHRDH"/>
</dbReference>
<protein>
    <submittedName>
        <fullName evidence="2">3-oxoacyl-[acyl-carrier-protein] reductase FabG</fullName>
        <ecNumber evidence="2">1.1.1.100</ecNumber>
    </submittedName>
</protein>
<proteinExistence type="inferred from homology"/>
<dbReference type="FunFam" id="3.40.50.720:FF:000084">
    <property type="entry name" value="Short-chain dehydrogenase reductase"/>
    <property type="match status" value="1"/>
</dbReference>
<evidence type="ECO:0000256" key="1">
    <source>
        <dbReference type="ARBA" id="ARBA00006484"/>
    </source>
</evidence>
<gene>
    <name evidence="2" type="primary">fabG_6</name>
    <name evidence="2" type="ORF">CA12_41350</name>
</gene>
<accession>A0A517PF43</accession>
<evidence type="ECO:0000313" key="3">
    <source>
        <dbReference type="Proteomes" id="UP000318741"/>
    </source>
</evidence>
<keyword evidence="2" id="KW-0560">Oxidoreductase</keyword>
<dbReference type="EC" id="1.1.1.100" evidence="2"/>
<dbReference type="EMBL" id="CP036265">
    <property type="protein sequence ID" value="QDT17997.1"/>
    <property type="molecule type" value="Genomic_DNA"/>
</dbReference>
<reference evidence="2 3" key="1">
    <citation type="submission" date="2019-02" db="EMBL/GenBank/DDBJ databases">
        <title>Deep-cultivation of Planctomycetes and their phenomic and genomic characterization uncovers novel biology.</title>
        <authorList>
            <person name="Wiegand S."/>
            <person name="Jogler M."/>
            <person name="Boedeker C."/>
            <person name="Pinto D."/>
            <person name="Vollmers J."/>
            <person name="Rivas-Marin E."/>
            <person name="Kohn T."/>
            <person name="Peeters S.H."/>
            <person name="Heuer A."/>
            <person name="Rast P."/>
            <person name="Oberbeckmann S."/>
            <person name="Bunk B."/>
            <person name="Jeske O."/>
            <person name="Meyerdierks A."/>
            <person name="Storesund J.E."/>
            <person name="Kallscheuer N."/>
            <person name="Luecker S."/>
            <person name="Lage O.M."/>
            <person name="Pohl T."/>
            <person name="Merkel B.J."/>
            <person name="Hornburger P."/>
            <person name="Mueller R.-W."/>
            <person name="Bruemmer F."/>
            <person name="Labrenz M."/>
            <person name="Spormann A.M."/>
            <person name="Op den Camp H."/>
            <person name="Overmann J."/>
            <person name="Amann R."/>
            <person name="Jetten M.S.M."/>
            <person name="Mascher T."/>
            <person name="Medema M.H."/>
            <person name="Devos D.P."/>
            <person name="Kaster A.-K."/>
            <person name="Ovreas L."/>
            <person name="Rohde M."/>
            <person name="Galperin M.Y."/>
            <person name="Jogler C."/>
        </authorList>
    </citation>
    <scope>NUCLEOTIDE SEQUENCE [LARGE SCALE GENOMIC DNA]</scope>
    <source>
        <strain evidence="2 3">CA12</strain>
    </source>
</reference>
<comment type="similarity">
    <text evidence="1">Belongs to the short-chain dehydrogenases/reductases (SDR) family.</text>
</comment>
<dbReference type="Proteomes" id="UP000318741">
    <property type="component" value="Chromosome"/>
</dbReference>
<dbReference type="Gene3D" id="3.40.50.720">
    <property type="entry name" value="NAD(P)-binding Rossmann-like Domain"/>
    <property type="match status" value="1"/>
</dbReference>
<dbReference type="SUPFAM" id="SSF51735">
    <property type="entry name" value="NAD(P)-binding Rossmann-fold domains"/>
    <property type="match status" value="1"/>
</dbReference>
<dbReference type="GO" id="GO:0030497">
    <property type="term" value="P:fatty acid elongation"/>
    <property type="evidence" value="ECO:0007669"/>
    <property type="project" value="TreeGrafter"/>
</dbReference>
<keyword evidence="3" id="KW-1185">Reference proteome</keyword>
<organism evidence="2 3">
    <name type="scientific">Alienimonas californiensis</name>
    <dbReference type="NCBI Taxonomy" id="2527989"/>
    <lineage>
        <taxon>Bacteria</taxon>
        <taxon>Pseudomonadati</taxon>
        <taxon>Planctomycetota</taxon>
        <taxon>Planctomycetia</taxon>
        <taxon>Planctomycetales</taxon>
        <taxon>Planctomycetaceae</taxon>
        <taxon>Alienimonas</taxon>
    </lineage>
</organism>
<dbReference type="PANTHER" id="PTHR42760:SF40">
    <property type="entry name" value="3-OXOACYL-[ACYL-CARRIER-PROTEIN] REDUCTASE, CHLOROPLASTIC"/>
    <property type="match status" value="1"/>
</dbReference>
<dbReference type="KEGG" id="acaf:CA12_41350"/>
<dbReference type="GO" id="GO:0004316">
    <property type="term" value="F:3-oxoacyl-[acyl-carrier-protein] reductase (NADPH) activity"/>
    <property type="evidence" value="ECO:0007669"/>
    <property type="project" value="UniProtKB-EC"/>
</dbReference>
<dbReference type="PANTHER" id="PTHR42760">
    <property type="entry name" value="SHORT-CHAIN DEHYDROGENASES/REDUCTASES FAMILY MEMBER"/>
    <property type="match status" value="1"/>
</dbReference>
<dbReference type="OrthoDB" id="248827at2"/>
<sequence>MPEQTPEPPAGFASLPNRTAVVTGASSGIGAAIARELHAAGVTLFLTCRASADRLGAVAAEVSAAGRFVGDLAEPAERERLLAEATAALGTPDVWVNNAGVDLLTGAGRSLAYEEKLAALLAVDVTATVALSRSIGAAMRERGRGAILNVGWDQAATGMDGDSGELFAVAKAGVMAFTRSLAVSLAPEVRVNCVAPGWILTAWGETAPEEWQARVMRETPLKRWGTPEDIARCARWLCSDAASFVTGQIVNVNGGAVR</sequence>
<dbReference type="Pfam" id="PF13561">
    <property type="entry name" value="adh_short_C2"/>
    <property type="match status" value="1"/>
</dbReference>
<dbReference type="InterPro" id="IPR036291">
    <property type="entry name" value="NAD(P)-bd_dom_sf"/>
</dbReference>
<name>A0A517PF43_9PLAN</name>
<dbReference type="AlphaFoldDB" id="A0A517PF43"/>
<dbReference type="PRINTS" id="PR00080">
    <property type="entry name" value="SDRFAMILY"/>
</dbReference>
<dbReference type="InterPro" id="IPR002347">
    <property type="entry name" value="SDR_fam"/>
</dbReference>